<sequence length="125" mass="14448">MVRNSFADPKPPGVDTVLKALYDEDCRTIVRHLEEPMTASEISERCDIPLSTTYRKLEALTEATLLEELTEIRSDGRHTARYRLRFEEVLLTLAEERELDMAIVRPSRTTDERLADLWSEVRKGV</sequence>
<proteinExistence type="predicted"/>
<protein>
    <submittedName>
        <fullName evidence="1">Helix-turn-helix domain-containing protein</fullName>
    </submittedName>
</protein>
<dbReference type="Gene3D" id="1.10.10.10">
    <property type="entry name" value="Winged helix-like DNA-binding domain superfamily/Winged helix DNA-binding domain"/>
    <property type="match status" value="1"/>
</dbReference>
<name>A0ABD5V4X9_9EURY</name>
<dbReference type="InterPro" id="IPR011991">
    <property type="entry name" value="ArsR-like_HTH"/>
</dbReference>
<accession>A0ABD5V4X9</accession>
<dbReference type="EMBL" id="JBHSXQ010000004">
    <property type="protein sequence ID" value="MFC6906500.1"/>
    <property type="molecule type" value="Genomic_DNA"/>
</dbReference>
<dbReference type="Proteomes" id="UP001596312">
    <property type="component" value="Unassembled WGS sequence"/>
</dbReference>
<evidence type="ECO:0000313" key="2">
    <source>
        <dbReference type="Proteomes" id="UP001596312"/>
    </source>
</evidence>
<dbReference type="InterPro" id="IPR036390">
    <property type="entry name" value="WH_DNA-bd_sf"/>
</dbReference>
<reference evidence="1 2" key="1">
    <citation type="journal article" date="2019" name="Int. J. Syst. Evol. Microbiol.">
        <title>The Global Catalogue of Microorganisms (GCM) 10K type strain sequencing project: providing services to taxonomists for standard genome sequencing and annotation.</title>
        <authorList>
            <consortium name="The Broad Institute Genomics Platform"/>
            <consortium name="The Broad Institute Genome Sequencing Center for Infectious Disease"/>
            <person name="Wu L."/>
            <person name="Ma J."/>
        </authorList>
    </citation>
    <scope>NUCLEOTIDE SEQUENCE [LARGE SCALE GENOMIC DNA]</scope>
    <source>
        <strain evidence="1 2">CGMCC 1.3240</strain>
    </source>
</reference>
<dbReference type="InterPro" id="IPR036388">
    <property type="entry name" value="WH-like_DNA-bd_sf"/>
</dbReference>
<organism evidence="1 2">
    <name type="scientific">Halalkalicoccus tibetensis</name>
    <dbReference type="NCBI Taxonomy" id="175632"/>
    <lineage>
        <taxon>Archaea</taxon>
        <taxon>Methanobacteriati</taxon>
        <taxon>Methanobacteriota</taxon>
        <taxon>Stenosarchaea group</taxon>
        <taxon>Halobacteria</taxon>
        <taxon>Halobacteriales</taxon>
        <taxon>Halococcaceae</taxon>
        <taxon>Halalkalicoccus</taxon>
    </lineage>
</organism>
<dbReference type="Pfam" id="PF12840">
    <property type="entry name" value="HTH_20"/>
    <property type="match status" value="1"/>
</dbReference>
<dbReference type="CDD" id="cd00090">
    <property type="entry name" value="HTH_ARSR"/>
    <property type="match status" value="1"/>
</dbReference>
<comment type="caution">
    <text evidence="1">The sequence shown here is derived from an EMBL/GenBank/DDBJ whole genome shotgun (WGS) entry which is preliminary data.</text>
</comment>
<keyword evidence="2" id="KW-1185">Reference proteome</keyword>
<gene>
    <name evidence="1" type="ORF">ACFQGH_14985</name>
</gene>
<evidence type="ECO:0000313" key="1">
    <source>
        <dbReference type="EMBL" id="MFC6906500.1"/>
    </source>
</evidence>
<dbReference type="RefSeq" id="WP_340605071.1">
    <property type="nucleotide sequence ID" value="NZ_JBBMXV010000004.1"/>
</dbReference>
<dbReference type="SUPFAM" id="SSF46785">
    <property type="entry name" value="Winged helix' DNA-binding domain"/>
    <property type="match status" value="1"/>
</dbReference>
<dbReference type="AlphaFoldDB" id="A0ABD5V4X9"/>